<protein>
    <submittedName>
        <fullName evidence="1">Uncharacterized protein</fullName>
    </submittedName>
</protein>
<name>A0A8H5GL01_9AGAR</name>
<sequence length="350" mass="38283">MDERDGDAYAYDEVEAVAAVDENDSANALPGEGRKLAKRRPWPFVMVGSVQADFRVIDLYFIHLFAKNGKPSTEPITSKYLLITLPAFAISSNSKHKPSSLSNLISSLTDSSNTPGFALNLTKRRPDTHESEPTLPGRLDPTIFIAVAPISGSETLGQNENNASRGLGLASPSTSLALSNFFELFELGDLTLPRNKLGCQANTVCIKPIFTTSTNDNMLLSILLQSSTFPDVTKSHFGCSFPSAEQRRVMQRQGLRLLRRVPFPFTDLMALGHPLSLKFGICNVKQVTHLTIKHYTLDALYAQSMITVLNQFSALEYLEINERPDGSELFDAGYGSGNGGIVYTIDKSLG</sequence>
<dbReference type="EMBL" id="JAACJM010000021">
    <property type="protein sequence ID" value="KAF5366716.1"/>
    <property type="molecule type" value="Genomic_DNA"/>
</dbReference>
<organism evidence="1 2">
    <name type="scientific">Tetrapyrgos nigripes</name>
    <dbReference type="NCBI Taxonomy" id="182062"/>
    <lineage>
        <taxon>Eukaryota</taxon>
        <taxon>Fungi</taxon>
        <taxon>Dikarya</taxon>
        <taxon>Basidiomycota</taxon>
        <taxon>Agaricomycotina</taxon>
        <taxon>Agaricomycetes</taxon>
        <taxon>Agaricomycetidae</taxon>
        <taxon>Agaricales</taxon>
        <taxon>Marasmiineae</taxon>
        <taxon>Marasmiaceae</taxon>
        <taxon>Tetrapyrgos</taxon>
    </lineage>
</organism>
<gene>
    <name evidence="1" type="ORF">D9758_006463</name>
</gene>
<comment type="caution">
    <text evidence="1">The sequence shown here is derived from an EMBL/GenBank/DDBJ whole genome shotgun (WGS) entry which is preliminary data.</text>
</comment>
<keyword evidence="2" id="KW-1185">Reference proteome</keyword>
<dbReference type="Proteomes" id="UP000559256">
    <property type="component" value="Unassembled WGS sequence"/>
</dbReference>
<reference evidence="1 2" key="1">
    <citation type="journal article" date="2020" name="ISME J.">
        <title>Uncovering the hidden diversity of litter-decomposition mechanisms in mushroom-forming fungi.</title>
        <authorList>
            <person name="Floudas D."/>
            <person name="Bentzer J."/>
            <person name="Ahren D."/>
            <person name="Johansson T."/>
            <person name="Persson P."/>
            <person name="Tunlid A."/>
        </authorList>
    </citation>
    <scope>NUCLEOTIDE SEQUENCE [LARGE SCALE GENOMIC DNA]</scope>
    <source>
        <strain evidence="1 2">CBS 291.85</strain>
    </source>
</reference>
<evidence type="ECO:0000313" key="2">
    <source>
        <dbReference type="Proteomes" id="UP000559256"/>
    </source>
</evidence>
<evidence type="ECO:0000313" key="1">
    <source>
        <dbReference type="EMBL" id="KAF5366716.1"/>
    </source>
</evidence>
<accession>A0A8H5GL01</accession>
<proteinExistence type="predicted"/>
<dbReference type="AlphaFoldDB" id="A0A8H5GL01"/>